<dbReference type="Proteomes" id="UP001385951">
    <property type="component" value="Unassembled WGS sequence"/>
</dbReference>
<organism evidence="1 2">
    <name type="scientific">Cerrena zonata</name>
    <dbReference type="NCBI Taxonomy" id="2478898"/>
    <lineage>
        <taxon>Eukaryota</taxon>
        <taxon>Fungi</taxon>
        <taxon>Dikarya</taxon>
        <taxon>Basidiomycota</taxon>
        <taxon>Agaricomycotina</taxon>
        <taxon>Agaricomycetes</taxon>
        <taxon>Polyporales</taxon>
        <taxon>Cerrenaceae</taxon>
        <taxon>Cerrena</taxon>
    </lineage>
</organism>
<dbReference type="AlphaFoldDB" id="A0AAW0FJG5"/>
<dbReference type="InterPro" id="IPR029058">
    <property type="entry name" value="AB_hydrolase_fold"/>
</dbReference>
<proteinExistence type="predicted"/>
<dbReference type="SUPFAM" id="SSF53474">
    <property type="entry name" value="alpha/beta-Hydrolases"/>
    <property type="match status" value="1"/>
</dbReference>
<sequence>MITRSLHHDYIHDYMKENLPRFQQSSAEIQSQAAIDFAESCVADPKSLPFETKMKWVGGYAMQSPLVRRNVISRTQKTERWEKEIQNVPVQIIQGEVDNHSVTDKMIPIARKYFLKLELHILKGCGHAPCFERAEETNRLMLEFVQRHSDHIQD</sequence>
<evidence type="ECO:0000313" key="2">
    <source>
        <dbReference type="Proteomes" id="UP001385951"/>
    </source>
</evidence>
<comment type="caution">
    <text evidence="1">The sequence shown here is derived from an EMBL/GenBank/DDBJ whole genome shotgun (WGS) entry which is preliminary data.</text>
</comment>
<gene>
    <name evidence="1" type="ORF">QCA50_019300</name>
</gene>
<name>A0AAW0FJG5_9APHY</name>
<dbReference type="Gene3D" id="3.40.50.1820">
    <property type="entry name" value="alpha/beta hydrolase"/>
    <property type="match status" value="1"/>
</dbReference>
<keyword evidence="2" id="KW-1185">Reference proteome</keyword>
<evidence type="ECO:0000313" key="1">
    <source>
        <dbReference type="EMBL" id="KAK7677748.1"/>
    </source>
</evidence>
<protein>
    <submittedName>
        <fullName evidence="1">Uncharacterized protein</fullName>
    </submittedName>
</protein>
<dbReference type="EMBL" id="JASBNA010000083">
    <property type="protein sequence ID" value="KAK7677748.1"/>
    <property type="molecule type" value="Genomic_DNA"/>
</dbReference>
<accession>A0AAW0FJG5</accession>
<reference evidence="1 2" key="1">
    <citation type="submission" date="2022-09" db="EMBL/GenBank/DDBJ databases">
        <authorList>
            <person name="Palmer J.M."/>
        </authorList>
    </citation>
    <scope>NUCLEOTIDE SEQUENCE [LARGE SCALE GENOMIC DNA]</scope>
    <source>
        <strain evidence="1 2">DSM 7382</strain>
    </source>
</reference>